<dbReference type="EMBL" id="JWZX01003060">
    <property type="protein sequence ID" value="KOO24735.1"/>
    <property type="molecule type" value="Genomic_DNA"/>
</dbReference>
<dbReference type="Proteomes" id="UP000037460">
    <property type="component" value="Unassembled WGS sequence"/>
</dbReference>
<dbReference type="Pfam" id="PF14771">
    <property type="entry name" value="DUF4476"/>
    <property type="match status" value="1"/>
</dbReference>
<feature type="coiled-coil region" evidence="1">
    <location>
        <begin position="200"/>
        <end position="227"/>
    </location>
</feature>
<sequence length="1143" mass="122750">MVAQTMRHARDLAAAADEVRQGEKWRREHSERLAAAHAALEALQVAHVSQKAEAAQLAEEAAAALRKHEDEAAATLAARERLAAAALEQARAESGVALQALERTLAQRLDQTNAEYAQREAAAVERHAAELVQAVAAAEARHAEAVAAVEEHAARADERRHREATAMVAALAAGLREAEADADARQQSADATLETAARAQMDLRARKAEAESAARTAEAARMSAEAAATAASRRAETAIAAAAARQRETFVEAAATTRGAIEAAMVAEACAADASLRAEADATASRTEMRATVDHLRGELDHLRAELDQERQRGWRLSDGATSIQREELRAALDRAEAAEAAAVHAHEEATSAQLELEAARRASSARVQTVRQREAEERRESAGLLLELRDELAAVHAEAAAAASPGSPAFAAASPSAAVRQVVMDDDDYGSESSGDSEVEIAELMQLDLGDDGTSSGKKEYLAKCSELKIVPIAIFIAKLDCEHINLRHHGMGVKGALSVAAALTVNTQIRSLNLGDNWLRDDGTHAIAKVLVTNASLTSLNLADNRIGLPGIMSICKHMQQNSTLAELSLRGNELNDRAAAPLAEAFKASSSLTKVDLSYNAFGEEAGKVFGDMLNGHSHLLDVNLKWNALKAKGATAIAEGLKQNSVLNRVDLGWNGLEDAGIAAIADMLGANAALTHLDVSHNRVNPAGCEKLAEGIKNNHNLLSLELGFNPMGVASSEKGVLTSQKSGITALIEALRASENIEAVGLSNVQSGGSYARGRASRFDPKNPDGHYALDLSQPWDRFIAETLYERMTHEKGESWINTTLAVGGSGGKTSPIDVTLDSFQMPPKGTLELDYVTWKRGLEATFKLDLANPCDLFIAEKLMQRAQASEGAGDGDGVEELRECKLNDEPFDTSSPLPSSGTLHVVYFSTLQQDAISFAIDLDLGQASARAILLRLWERVLTTPTDFWAACAHNGSDTTYQDWYYPVVPESGTLALTYCVRLAIKPYDRGVFFSAPMKPKSFEILIQTLSVQGTHKCSDFDKVNLIKQASMRNYFSSTQVKALIDTVSYRKGKIEAAVLLHPRTTDQANFHHALKSLDKDSDRQDILDMVGGSIQRKSRKAFRGVQMANMTSVSLVKAMAEGTKKPAAEAKRYAYG</sequence>
<dbReference type="InterPro" id="IPR028011">
    <property type="entry name" value="DUF4476"/>
</dbReference>
<dbReference type="InterPro" id="IPR001611">
    <property type="entry name" value="Leu-rich_rpt"/>
</dbReference>
<evidence type="ECO:0000313" key="4">
    <source>
        <dbReference type="Proteomes" id="UP000037460"/>
    </source>
</evidence>
<feature type="domain" description="DUF4476" evidence="2">
    <location>
        <begin position="1004"/>
        <end position="1094"/>
    </location>
</feature>
<dbReference type="SUPFAM" id="SSF52047">
    <property type="entry name" value="RNI-like"/>
    <property type="match status" value="1"/>
</dbReference>
<organism evidence="3 4">
    <name type="scientific">Chrysochromulina tobinii</name>
    <dbReference type="NCBI Taxonomy" id="1460289"/>
    <lineage>
        <taxon>Eukaryota</taxon>
        <taxon>Haptista</taxon>
        <taxon>Haptophyta</taxon>
        <taxon>Prymnesiophyceae</taxon>
        <taxon>Prymnesiales</taxon>
        <taxon>Chrysochromulinaceae</taxon>
        <taxon>Chrysochromulina</taxon>
    </lineage>
</organism>
<gene>
    <name evidence="3" type="ORF">Ctob_005847</name>
</gene>
<keyword evidence="4" id="KW-1185">Reference proteome</keyword>
<feature type="coiled-coil region" evidence="1">
    <location>
        <begin position="286"/>
        <end position="313"/>
    </location>
</feature>
<dbReference type="OrthoDB" id="76105at2759"/>
<accession>A0A0M0JE51</accession>
<dbReference type="PANTHER" id="PTHR24114">
    <property type="entry name" value="LEUCINE RICH REPEAT FAMILY PROTEIN"/>
    <property type="match status" value="1"/>
</dbReference>
<dbReference type="InterPro" id="IPR032675">
    <property type="entry name" value="LRR_dom_sf"/>
</dbReference>
<proteinExistence type="predicted"/>
<dbReference type="AlphaFoldDB" id="A0A0M0JE51"/>
<dbReference type="InterPro" id="IPR052394">
    <property type="entry name" value="LRR-containing"/>
</dbReference>
<protein>
    <submittedName>
        <fullName evidence="3">Leucine-rich repeat-containing protein</fullName>
    </submittedName>
</protein>
<comment type="caution">
    <text evidence="3">The sequence shown here is derived from an EMBL/GenBank/DDBJ whole genome shotgun (WGS) entry which is preliminary data.</text>
</comment>
<feature type="coiled-coil region" evidence="1">
    <location>
        <begin position="40"/>
        <end position="71"/>
    </location>
</feature>
<reference evidence="4" key="1">
    <citation type="journal article" date="2015" name="PLoS Genet.">
        <title>Genome Sequence and Transcriptome Analyses of Chrysochromulina tobin: Metabolic Tools for Enhanced Algal Fitness in the Prominent Order Prymnesiales (Haptophyceae).</title>
        <authorList>
            <person name="Hovde B.T."/>
            <person name="Deodato C.R."/>
            <person name="Hunsperger H.M."/>
            <person name="Ryken S.A."/>
            <person name="Yost W."/>
            <person name="Jha R.K."/>
            <person name="Patterson J."/>
            <person name="Monnat R.J. Jr."/>
            <person name="Barlow S.B."/>
            <person name="Starkenburg S.R."/>
            <person name="Cattolico R.A."/>
        </authorList>
    </citation>
    <scope>NUCLEOTIDE SEQUENCE</scope>
    <source>
        <strain evidence="4">CCMP291</strain>
    </source>
</reference>
<dbReference type="PANTHER" id="PTHR24114:SF2">
    <property type="entry name" value="F-BOX DOMAIN-CONTAINING PROTEIN-RELATED"/>
    <property type="match status" value="1"/>
</dbReference>
<dbReference type="SMART" id="SM00368">
    <property type="entry name" value="LRR_RI"/>
    <property type="match status" value="8"/>
</dbReference>
<evidence type="ECO:0000259" key="2">
    <source>
        <dbReference type="Pfam" id="PF14771"/>
    </source>
</evidence>
<keyword evidence="1" id="KW-0175">Coiled coil</keyword>
<dbReference type="Gene3D" id="3.80.10.10">
    <property type="entry name" value="Ribonuclease Inhibitor"/>
    <property type="match status" value="2"/>
</dbReference>
<evidence type="ECO:0000256" key="1">
    <source>
        <dbReference type="SAM" id="Coils"/>
    </source>
</evidence>
<evidence type="ECO:0000313" key="3">
    <source>
        <dbReference type="EMBL" id="KOO24735.1"/>
    </source>
</evidence>
<dbReference type="Pfam" id="PF13516">
    <property type="entry name" value="LRR_6"/>
    <property type="match status" value="6"/>
</dbReference>
<name>A0A0M0JE51_9EUKA</name>